<keyword evidence="3 10" id="KW-0436">Ligase</keyword>
<dbReference type="KEGG" id="bdw:94337116"/>
<gene>
    <name evidence="15" type="ORF">BdWA1_002819</name>
</gene>
<keyword evidence="7 10" id="KW-0030">Aminoacyl-tRNA synthetase</keyword>
<dbReference type="GO" id="GO:0005524">
    <property type="term" value="F:ATP binding"/>
    <property type="evidence" value="ECO:0007669"/>
    <property type="project" value="UniProtKB-KW"/>
</dbReference>
<evidence type="ECO:0000256" key="1">
    <source>
        <dbReference type="ARBA" id="ARBA00005594"/>
    </source>
</evidence>
<dbReference type="InterPro" id="IPR001412">
    <property type="entry name" value="aa-tRNA-synth_I_CS"/>
</dbReference>
<keyword evidence="11" id="KW-0472">Membrane</keyword>
<dbReference type="Pfam" id="PF00133">
    <property type="entry name" value="tRNA-synt_1"/>
    <property type="match status" value="2"/>
</dbReference>
<dbReference type="PROSITE" id="PS00178">
    <property type="entry name" value="AA_TRNA_LIGASE_I"/>
    <property type="match status" value="1"/>
</dbReference>
<dbReference type="PANTHER" id="PTHR43740:SF2">
    <property type="entry name" value="LEUCINE--TRNA LIGASE, MITOCHONDRIAL"/>
    <property type="match status" value="1"/>
</dbReference>
<dbReference type="PANTHER" id="PTHR43740">
    <property type="entry name" value="LEUCYL-TRNA SYNTHETASE"/>
    <property type="match status" value="1"/>
</dbReference>
<dbReference type="GO" id="GO:0004823">
    <property type="term" value="F:leucine-tRNA ligase activity"/>
    <property type="evidence" value="ECO:0007669"/>
    <property type="project" value="UniProtKB-EC"/>
</dbReference>
<dbReference type="Pfam" id="PF13603">
    <property type="entry name" value="tRNA-synt_1_2"/>
    <property type="match status" value="1"/>
</dbReference>
<dbReference type="GO" id="GO:0005829">
    <property type="term" value="C:cytosol"/>
    <property type="evidence" value="ECO:0007669"/>
    <property type="project" value="TreeGrafter"/>
</dbReference>
<keyword evidence="16" id="KW-1185">Reference proteome</keyword>
<feature type="domain" description="Aminoacyl-tRNA synthetase class Ia" evidence="12">
    <location>
        <begin position="601"/>
        <end position="637"/>
    </location>
</feature>
<dbReference type="Proteomes" id="UP001214638">
    <property type="component" value="Unassembled WGS sequence"/>
</dbReference>
<keyword evidence="6 10" id="KW-0648">Protein biosynthesis</keyword>
<dbReference type="SUPFAM" id="SSF47323">
    <property type="entry name" value="Anticodon-binding domain of a subclass of class I aminoacyl-tRNA synthetases"/>
    <property type="match status" value="1"/>
</dbReference>
<evidence type="ECO:0000259" key="12">
    <source>
        <dbReference type="Pfam" id="PF00133"/>
    </source>
</evidence>
<evidence type="ECO:0000256" key="2">
    <source>
        <dbReference type="ARBA" id="ARBA00013164"/>
    </source>
</evidence>
<dbReference type="SUPFAM" id="SSF52374">
    <property type="entry name" value="Nucleotidylyl transferase"/>
    <property type="match status" value="1"/>
</dbReference>
<reference evidence="15" key="1">
    <citation type="journal article" date="2023" name="Nat. Microbiol.">
        <title>Babesia duncani multi-omics identifies virulence factors and drug targets.</title>
        <authorList>
            <person name="Singh P."/>
            <person name="Lonardi S."/>
            <person name="Liang Q."/>
            <person name="Vydyam P."/>
            <person name="Khabirova E."/>
            <person name="Fang T."/>
            <person name="Gihaz S."/>
            <person name="Thekkiniath J."/>
            <person name="Munshi M."/>
            <person name="Abel S."/>
            <person name="Ciampossin L."/>
            <person name="Batugedara G."/>
            <person name="Gupta M."/>
            <person name="Lu X.M."/>
            <person name="Lenz T."/>
            <person name="Chakravarty S."/>
            <person name="Cornillot E."/>
            <person name="Hu Y."/>
            <person name="Ma W."/>
            <person name="Gonzalez L.M."/>
            <person name="Sanchez S."/>
            <person name="Estrada K."/>
            <person name="Sanchez-Flores A."/>
            <person name="Montero E."/>
            <person name="Harb O.S."/>
            <person name="Le Roch K.G."/>
            <person name="Mamoun C.B."/>
        </authorList>
    </citation>
    <scope>NUCLEOTIDE SEQUENCE</scope>
    <source>
        <strain evidence="15">WA1</strain>
    </source>
</reference>
<dbReference type="InterPro" id="IPR009080">
    <property type="entry name" value="tRNAsynth_Ia_anticodon-bd"/>
</dbReference>
<dbReference type="AlphaFoldDB" id="A0AAD9PK58"/>
<evidence type="ECO:0000256" key="4">
    <source>
        <dbReference type="ARBA" id="ARBA00022741"/>
    </source>
</evidence>
<dbReference type="FunFam" id="3.40.50.620:FF:000060">
    <property type="entry name" value="Leucine--tRNA ligase"/>
    <property type="match status" value="1"/>
</dbReference>
<dbReference type="InterPro" id="IPR002302">
    <property type="entry name" value="Leu-tRNA-ligase"/>
</dbReference>
<evidence type="ECO:0000259" key="13">
    <source>
        <dbReference type="Pfam" id="PF08264"/>
    </source>
</evidence>
<feature type="domain" description="Leucyl-tRNA synthetase editing" evidence="14">
    <location>
        <begin position="290"/>
        <end position="401"/>
    </location>
</feature>
<evidence type="ECO:0000313" key="16">
    <source>
        <dbReference type="Proteomes" id="UP001214638"/>
    </source>
</evidence>
<dbReference type="GeneID" id="94337116"/>
<keyword evidence="11" id="KW-1133">Transmembrane helix</keyword>
<keyword evidence="11" id="KW-0812">Transmembrane</keyword>
<dbReference type="InterPro" id="IPR013155">
    <property type="entry name" value="M/V/L/I-tRNA-synth_anticd-bd"/>
</dbReference>
<evidence type="ECO:0000256" key="9">
    <source>
        <dbReference type="ARBA" id="ARBA00047469"/>
    </source>
</evidence>
<evidence type="ECO:0000259" key="14">
    <source>
        <dbReference type="Pfam" id="PF13603"/>
    </source>
</evidence>
<dbReference type="InterPro" id="IPR014729">
    <property type="entry name" value="Rossmann-like_a/b/a_fold"/>
</dbReference>
<dbReference type="GO" id="GO:0002161">
    <property type="term" value="F:aminoacyl-tRNA deacylase activity"/>
    <property type="evidence" value="ECO:0007669"/>
    <property type="project" value="InterPro"/>
</dbReference>
<dbReference type="InterPro" id="IPR025709">
    <property type="entry name" value="Leu_tRNA-synth_edit"/>
</dbReference>
<comment type="caution">
    <text evidence="15">The sequence shown here is derived from an EMBL/GenBank/DDBJ whole genome shotgun (WGS) entry which is preliminary data.</text>
</comment>
<dbReference type="CDD" id="cd00812">
    <property type="entry name" value="LeuRS_core"/>
    <property type="match status" value="1"/>
</dbReference>
<dbReference type="EC" id="6.1.1.4" evidence="2"/>
<evidence type="ECO:0000256" key="11">
    <source>
        <dbReference type="SAM" id="Phobius"/>
    </source>
</evidence>
<evidence type="ECO:0000256" key="6">
    <source>
        <dbReference type="ARBA" id="ARBA00022917"/>
    </source>
</evidence>
<dbReference type="RefSeq" id="XP_067803061.1">
    <property type="nucleotide sequence ID" value="XM_067947839.1"/>
</dbReference>
<feature type="domain" description="Aminoacyl-tRNA synthetase class Ia" evidence="12">
    <location>
        <begin position="79"/>
        <end position="282"/>
    </location>
</feature>
<dbReference type="GO" id="GO:0006429">
    <property type="term" value="P:leucyl-tRNA aminoacylation"/>
    <property type="evidence" value="ECO:0007669"/>
    <property type="project" value="InterPro"/>
</dbReference>
<protein>
    <recommendedName>
        <fullName evidence="2">leucine--tRNA ligase</fullName>
        <ecNumber evidence="2">6.1.1.4</ecNumber>
    </recommendedName>
    <alternativeName>
        <fullName evidence="8">Leucyl-tRNA synthetase</fullName>
    </alternativeName>
</protein>
<evidence type="ECO:0000256" key="7">
    <source>
        <dbReference type="ARBA" id="ARBA00023146"/>
    </source>
</evidence>
<evidence type="ECO:0000256" key="8">
    <source>
        <dbReference type="ARBA" id="ARBA00030520"/>
    </source>
</evidence>
<evidence type="ECO:0000256" key="5">
    <source>
        <dbReference type="ARBA" id="ARBA00022840"/>
    </source>
</evidence>
<dbReference type="Gene3D" id="1.10.730.10">
    <property type="entry name" value="Isoleucyl-tRNA Synthetase, Domain 1"/>
    <property type="match status" value="2"/>
</dbReference>
<comment type="catalytic activity">
    <reaction evidence="9">
        <text>tRNA(Leu) + L-leucine + ATP = L-leucyl-tRNA(Leu) + AMP + diphosphate</text>
        <dbReference type="Rhea" id="RHEA:11688"/>
        <dbReference type="Rhea" id="RHEA-COMP:9613"/>
        <dbReference type="Rhea" id="RHEA-COMP:9622"/>
        <dbReference type="ChEBI" id="CHEBI:30616"/>
        <dbReference type="ChEBI" id="CHEBI:33019"/>
        <dbReference type="ChEBI" id="CHEBI:57427"/>
        <dbReference type="ChEBI" id="CHEBI:78442"/>
        <dbReference type="ChEBI" id="CHEBI:78494"/>
        <dbReference type="ChEBI" id="CHEBI:456215"/>
        <dbReference type="EC" id="6.1.1.4"/>
    </reaction>
</comment>
<comment type="similarity">
    <text evidence="1 10">Belongs to the class-I aminoacyl-tRNA synthetase family.</text>
</comment>
<keyword evidence="5 10" id="KW-0067">ATP-binding</keyword>
<organism evidence="15 16">
    <name type="scientific">Babesia duncani</name>
    <dbReference type="NCBI Taxonomy" id="323732"/>
    <lineage>
        <taxon>Eukaryota</taxon>
        <taxon>Sar</taxon>
        <taxon>Alveolata</taxon>
        <taxon>Apicomplexa</taxon>
        <taxon>Aconoidasida</taxon>
        <taxon>Piroplasmida</taxon>
        <taxon>Babesiidae</taxon>
        <taxon>Babesia</taxon>
    </lineage>
</organism>
<keyword evidence="4 10" id="KW-0547">Nucleotide-binding</keyword>
<dbReference type="Gene3D" id="3.40.50.620">
    <property type="entry name" value="HUPs"/>
    <property type="match status" value="3"/>
</dbReference>
<dbReference type="Pfam" id="PF08264">
    <property type="entry name" value="Anticodon_1"/>
    <property type="match status" value="1"/>
</dbReference>
<evidence type="ECO:0000256" key="3">
    <source>
        <dbReference type="ARBA" id="ARBA00022598"/>
    </source>
</evidence>
<evidence type="ECO:0000256" key="10">
    <source>
        <dbReference type="RuleBase" id="RU363035"/>
    </source>
</evidence>
<dbReference type="EMBL" id="JALLKP010000003">
    <property type="protein sequence ID" value="KAK2196219.1"/>
    <property type="molecule type" value="Genomic_DNA"/>
</dbReference>
<evidence type="ECO:0000313" key="15">
    <source>
        <dbReference type="EMBL" id="KAK2196219.1"/>
    </source>
</evidence>
<feature type="transmembrane region" description="Helical" evidence="11">
    <location>
        <begin position="20"/>
        <end position="37"/>
    </location>
</feature>
<dbReference type="InterPro" id="IPR002300">
    <property type="entry name" value="aa-tRNA-synth_Ia"/>
</dbReference>
<dbReference type="PRINTS" id="PR00985">
    <property type="entry name" value="TRNASYNTHLEU"/>
</dbReference>
<name>A0AAD9PK58_9APIC</name>
<accession>A0AAD9PK58</accession>
<proteinExistence type="inferred from homology"/>
<sequence length="752" mass="86103">MTHSGHIPNHSEYKWRLCNVYILVVIAYQSVSSVLAWKCRFHPEIYLYKNFQCNISGRDTTLNSTPSAGFNAVEIDKKWQRIWDESELFHVQDSILEKSEKLKFYALPMIPYPSGDGLHVGHLLGYTILDVVCRFKRMQGYRVLCPMGWDAFGLPAERFANEIHRNVETVTAENIRNFKRQLKSLGYALDWSREINTSDAKFYKWTQWTFLHFFKNGLAYRATELVNWCPAMETVLANEEVKNGKSIRGGYPVYRKPMQQWMLKITKYARQLVDGLENLDWPERIKLAQRRWIGIQEGFKIQLRICNFNLDYENTLNLFGFVQEINHLANLKRVLVSIDSEIAKDISKISKAKSEIESLAESTCAMSNLQRYELQNQRFIDTGIYIVNPVNGSGVPLVVTNVPIATSSEINVHLDCSPNDAANTVGIMSKSSATPYTNLKLRDWVFSRRRAWGEPIPLRKTENGYEPLDKLPVMVGPDIQETMPQWAGSSWHFLRFTDPNNDAEIFNRAKASYWLPVDLYVGGAEHATSHLMYARFWTRALYDLGISPCQEPFKKLLVHGMILMPSFSLNGVALDDNDVIKYKGNFVLKADYTPVTVKYDKMSKSRGNVVSPDGLLSKYGADALRCHLLFLGPIGTDKVWNSGGLIGIYRLLTKIYMNVMRTRLYEGGIDKEVLDLKDKIDHCIQGYKFNVAIANFFKFLPILEQYRNCGVSKTSMDAFIKLLSPFCPHLAEELWHGIGNDSLVSIQKWQGG</sequence>
<feature type="domain" description="Methionyl/Valyl/Leucyl/Isoleucyl-tRNA synthetase anticodon-binding" evidence="13">
    <location>
        <begin position="676"/>
        <end position="750"/>
    </location>
</feature>